<sequence length="198" mass="22488">MPSITTVAVQSAILKAAANLTAQTLTRWNTQSSSPSPSPYDWTRVAEFAAFGIVSAPLASAWQRLLEDWFPSQRQHRRRSMTQESVADKDETEKSTKTTAQLSWGNILIKLLLDQTIGQFLINLTFLVCTNGARIESWSVLAGEIYARIFGLIWASWKLWPWVALVNFIWVPVQWRVLVGSLVGFGWNIFLSIWSMRR</sequence>
<dbReference type="OrthoDB" id="10267969at2759"/>
<comment type="caution">
    <text evidence="6">Lacks conserved residue(s) required for the propagation of feature annotation.</text>
</comment>
<dbReference type="PANTHER" id="PTHR11266">
    <property type="entry name" value="PEROXISOMAL MEMBRANE PROTEIN 2, PXMP2 MPV17"/>
    <property type="match status" value="1"/>
</dbReference>
<dbReference type="Pfam" id="PF04117">
    <property type="entry name" value="Mpv17_PMP22"/>
    <property type="match status" value="1"/>
</dbReference>
<dbReference type="Proteomes" id="UP000094526">
    <property type="component" value="Unassembled WGS sequence"/>
</dbReference>
<comment type="subcellular location">
    <subcellularLocation>
        <location evidence="1">Membrane</location>
        <topology evidence="1">Multi-pass membrane protein</topology>
    </subcellularLocation>
</comment>
<dbReference type="eggNOG" id="ENOG502SQQ5">
    <property type="taxonomic scope" value="Eukaryota"/>
</dbReference>
<evidence type="ECO:0000313" key="8">
    <source>
        <dbReference type="Proteomes" id="UP000094526"/>
    </source>
</evidence>
<dbReference type="VEuPathDB" id="FungiDB:G647_01845"/>
<feature type="transmembrane region" description="Helical" evidence="6">
    <location>
        <begin position="177"/>
        <end position="196"/>
    </location>
</feature>
<keyword evidence="3 6" id="KW-0812">Transmembrane</keyword>
<gene>
    <name evidence="7" type="ORF">CLCR_03704</name>
</gene>
<dbReference type="EMBL" id="LGRB01000013">
    <property type="protein sequence ID" value="OCT47540.1"/>
    <property type="molecule type" value="Genomic_DNA"/>
</dbReference>
<evidence type="ECO:0000256" key="4">
    <source>
        <dbReference type="ARBA" id="ARBA00022989"/>
    </source>
</evidence>
<dbReference type="PANTHER" id="PTHR11266:SF80">
    <property type="entry name" value="PEROXISOMAL MEMBRANE PROTEIN 2"/>
    <property type="match status" value="1"/>
</dbReference>
<comment type="caution">
    <text evidence="7">The sequence shown here is derived from an EMBL/GenBank/DDBJ whole genome shotgun (WGS) entry which is preliminary data.</text>
</comment>
<dbReference type="AlphaFoldDB" id="A0A1C1CGA3"/>
<evidence type="ECO:0000256" key="5">
    <source>
        <dbReference type="ARBA" id="ARBA00023136"/>
    </source>
</evidence>
<comment type="similarity">
    <text evidence="2 6">Belongs to the peroxisomal membrane protein PXMP2/4 family.</text>
</comment>
<accession>A0A1C1CGA3</accession>
<name>A0A1C1CGA3_9EURO</name>
<dbReference type="GO" id="GO:0005778">
    <property type="term" value="C:peroxisomal membrane"/>
    <property type="evidence" value="ECO:0007669"/>
    <property type="project" value="TreeGrafter"/>
</dbReference>
<dbReference type="InterPro" id="IPR007248">
    <property type="entry name" value="Mpv17_PMP22"/>
</dbReference>
<evidence type="ECO:0000256" key="6">
    <source>
        <dbReference type="RuleBase" id="RU363053"/>
    </source>
</evidence>
<protein>
    <submittedName>
        <fullName evidence="7">Putative peroxisomal membrane protein 2, pxmp2</fullName>
    </submittedName>
</protein>
<dbReference type="STRING" id="86049.A0A1C1CGA3"/>
<evidence type="ECO:0000256" key="1">
    <source>
        <dbReference type="ARBA" id="ARBA00004141"/>
    </source>
</evidence>
<organism evidence="7 8">
    <name type="scientific">Cladophialophora carrionii</name>
    <dbReference type="NCBI Taxonomy" id="86049"/>
    <lineage>
        <taxon>Eukaryota</taxon>
        <taxon>Fungi</taxon>
        <taxon>Dikarya</taxon>
        <taxon>Ascomycota</taxon>
        <taxon>Pezizomycotina</taxon>
        <taxon>Eurotiomycetes</taxon>
        <taxon>Chaetothyriomycetidae</taxon>
        <taxon>Chaetothyriales</taxon>
        <taxon>Herpotrichiellaceae</taxon>
        <taxon>Cladophialophora</taxon>
    </lineage>
</organism>
<keyword evidence="4 6" id="KW-1133">Transmembrane helix</keyword>
<dbReference type="VEuPathDB" id="FungiDB:CLCR_03704"/>
<proteinExistence type="inferred from homology"/>
<keyword evidence="8" id="KW-1185">Reference proteome</keyword>
<evidence type="ECO:0000256" key="3">
    <source>
        <dbReference type="ARBA" id="ARBA00022692"/>
    </source>
</evidence>
<evidence type="ECO:0000256" key="2">
    <source>
        <dbReference type="ARBA" id="ARBA00006824"/>
    </source>
</evidence>
<keyword evidence="5 6" id="KW-0472">Membrane</keyword>
<reference evidence="8" key="1">
    <citation type="submission" date="2015-07" db="EMBL/GenBank/DDBJ databases">
        <authorList>
            <person name="Teixeira M.M."/>
            <person name="Souza R.C."/>
            <person name="Almeida L.G."/>
            <person name="Vicente V.A."/>
            <person name="de Hoog S."/>
            <person name="Bocca A.L."/>
            <person name="de Almeida S.R."/>
            <person name="Vasconcelos A.T."/>
            <person name="Felipe M.S."/>
        </authorList>
    </citation>
    <scope>NUCLEOTIDE SEQUENCE [LARGE SCALE GENOMIC DNA]</scope>
    <source>
        <strain evidence="8">KSF</strain>
    </source>
</reference>
<evidence type="ECO:0000313" key="7">
    <source>
        <dbReference type="EMBL" id="OCT47540.1"/>
    </source>
</evidence>